<dbReference type="PANTHER" id="PTHR30046:SF0">
    <property type="entry name" value="FLAGELLAR M-RING PROTEIN"/>
    <property type="match status" value="1"/>
</dbReference>
<evidence type="ECO:0000256" key="5">
    <source>
        <dbReference type="ARBA" id="ARBA00022692"/>
    </source>
</evidence>
<comment type="function">
    <text evidence="9">The M ring may be actively involved in energy transduction.</text>
</comment>
<dbReference type="Pfam" id="PF01514">
    <property type="entry name" value="YscJ_FliF"/>
    <property type="match status" value="1"/>
</dbReference>
<dbReference type="Proteomes" id="UP000178449">
    <property type="component" value="Unassembled WGS sequence"/>
</dbReference>
<comment type="subcellular location">
    <subcellularLocation>
        <location evidence="1 9">Bacterial flagellum basal body</location>
    </subcellularLocation>
    <subcellularLocation>
        <location evidence="2">Cell membrane</location>
        <topology evidence="2">Multi-pass membrane protein</topology>
    </subcellularLocation>
</comment>
<keyword evidence="8 9" id="KW-0975">Bacterial flagellum</keyword>
<feature type="domain" description="Flagellar M-ring N-terminal" evidence="12">
    <location>
        <begin position="50"/>
        <end position="224"/>
    </location>
</feature>
<dbReference type="Pfam" id="PF08345">
    <property type="entry name" value="YscJ_FliF_C"/>
    <property type="match status" value="1"/>
</dbReference>
<dbReference type="GO" id="GO:0005886">
    <property type="term" value="C:plasma membrane"/>
    <property type="evidence" value="ECO:0007669"/>
    <property type="project" value="UniProtKB-SubCell"/>
</dbReference>
<dbReference type="PANTHER" id="PTHR30046">
    <property type="entry name" value="FLAGELLAR M-RING PROTEIN"/>
    <property type="match status" value="1"/>
</dbReference>
<evidence type="ECO:0000256" key="3">
    <source>
        <dbReference type="ARBA" id="ARBA00007971"/>
    </source>
</evidence>
<protein>
    <recommendedName>
        <fullName evidence="9">Flagellar M-ring protein</fullName>
    </recommendedName>
</protein>
<keyword evidence="6 11" id="KW-1133">Transmembrane helix</keyword>
<dbReference type="PRINTS" id="PR01009">
    <property type="entry name" value="FLGMRINGFLIF"/>
</dbReference>
<evidence type="ECO:0000313" key="14">
    <source>
        <dbReference type="EMBL" id="OGG94767.1"/>
    </source>
</evidence>
<name>A0A1F6G9H7_9PROT</name>
<accession>A0A1F6G9H7</accession>
<evidence type="ECO:0000259" key="12">
    <source>
        <dbReference type="Pfam" id="PF01514"/>
    </source>
</evidence>
<evidence type="ECO:0000256" key="1">
    <source>
        <dbReference type="ARBA" id="ARBA00004117"/>
    </source>
</evidence>
<keyword evidence="14" id="KW-0969">Cilium</keyword>
<evidence type="ECO:0000256" key="2">
    <source>
        <dbReference type="ARBA" id="ARBA00004651"/>
    </source>
</evidence>
<dbReference type="EMBL" id="MFNE01000035">
    <property type="protein sequence ID" value="OGG94767.1"/>
    <property type="molecule type" value="Genomic_DNA"/>
</dbReference>
<evidence type="ECO:0000256" key="6">
    <source>
        <dbReference type="ARBA" id="ARBA00022989"/>
    </source>
</evidence>
<dbReference type="InterPro" id="IPR013556">
    <property type="entry name" value="Flag_M-ring_C"/>
</dbReference>
<feature type="domain" description="Flagellar M-ring C-terminal" evidence="13">
    <location>
        <begin position="258"/>
        <end position="427"/>
    </location>
</feature>
<dbReference type="InterPro" id="IPR043427">
    <property type="entry name" value="YscJ/FliF"/>
</dbReference>
<keyword evidence="4" id="KW-1003">Cell membrane</keyword>
<dbReference type="InterPro" id="IPR000067">
    <property type="entry name" value="FlgMring_FliF"/>
</dbReference>
<evidence type="ECO:0000256" key="4">
    <source>
        <dbReference type="ARBA" id="ARBA00022475"/>
    </source>
</evidence>
<organism evidence="14 15">
    <name type="scientific">Candidatus Lambdaproteobacteria bacterium RIFOXYD2_FULL_50_16</name>
    <dbReference type="NCBI Taxonomy" id="1817772"/>
    <lineage>
        <taxon>Bacteria</taxon>
        <taxon>Pseudomonadati</taxon>
        <taxon>Pseudomonadota</taxon>
        <taxon>Candidatus Lambdaproteobacteria</taxon>
    </lineage>
</organism>
<proteinExistence type="inferred from homology"/>
<dbReference type="NCBIfam" id="TIGR00206">
    <property type="entry name" value="fliF"/>
    <property type="match status" value="1"/>
</dbReference>
<evidence type="ECO:0000256" key="9">
    <source>
        <dbReference type="PIRNR" id="PIRNR004862"/>
    </source>
</evidence>
<evidence type="ECO:0000313" key="15">
    <source>
        <dbReference type="Proteomes" id="UP000178449"/>
    </source>
</evidence>
<feature type="transmembrane region" description="Helical" evidence="11">
    <location>
        <begin position="452"/>
        <end position="470"/>
    </location>
</feature>
<evidence type="ECO:0000259" key="13">
    <source>
        <dbReference type="Pfam" id="PF08345"/>
    </source>
</evidence>
<comment type="caution">
    <text evidence="14">The sequence shown here is derived from an EMBL/GenBank/DDBJ whole genome shotgun (WGS) entry which is preliminary data.</text>
</comment>
<dbReference type="InterPro" id="IPR006182">
    <property type="entry name" value="FliF_N_dom"/>
</dbReference>
<evidence type="ECO:0000256" key="11">
    <source>
        <dbReference type="SAM" id="Phobius"/>
    </source>
</evidence>
<dbReference type="PIRSF" id="PIRSF004862">
    <property type="entry name" value="FliF"/>
    <property type="match status" value="1"/>
</dbReference>
<keyword evidence="5 11" id="KW-0812">Transmembrane</keyword>
<evidence type="ECO:0000256" key="7">
    <source>
        <dbReference type="ARBA" id="ARBA00023136"/>
    </source>
</evidence>
<keyword evidence="7 11" id="KW-0472">Membrane</keyword>
<keyword evidence="14" id="KW-0966">Cell projection</keyword>
<feature type="region of interest" description="Disordered" evidence="10">
    <location>
        <begin position="297"/>
        <end position="323"/>
    </location>
</feature>
<dbReference type="GO" id="GO:0003774">
    <property type="term" value="F:cytoskeletal motor activity"/>
    <property type="evidence" value="ECO:0007669"/>
    <property type="project" value="InterPro"/>
</dbReference>
<dbReference type="Gene3D" id="3.30.300.30">
    <property type="match status" value="1"/>
</dbReference>
<sequence>MAEQTAGMVEDFQSQFQNFFQGLTTGKKIFLFSSLGGIVLGLVAFVFFSQQVTFAPLATGLKQADASKIVAKLDEMNVKYVLQPGGGTVLVQASEVDKVRLNIASAGLQLGGLVGFEIFDKNNFGATEFQQKVQYKRALEGELARLITQIDIIENAKVSVALPEKSLFIDDEQRPTASVVVEMANGAQLSERGVKTIINLVAGAVPGLSQESVGVSDTTGKLLTKASMDDNGNEARDKNFSYQQVVEQRLEEKLLSQLEKVTGKNRVEVRVSVEMDFNTSEITEDLVDPDLTGVLSEESTSEKATGSRSIPIGVPGVTSNSPEVRAGASEIANVSDSDKRVKRTNYVNSTRHVVRKKAPGEIKRMSVAVLLDGQYEYVRDDAGDIVGAPVYKPWSPKEIETMDQIARQTVGFSGTRGDTITVQNIRFTKPLVEQERLKQQKREATRKFIIDLVRYVLVGLIIIVLIFMVIRPMVMKLSAKPEDLDLLMGLPTTIGELEGEELEIPTEKETGIPPRDKIIEIAKQDPLKTASLVRTWLKEKKGPN</sequence>
<comment type="similarity">
    <text evidence="3 9">Belongs to the FliF family.</text>
</comment>
<evidence type="ECO:0000256" key="10">
    <source>
        <dbReference type="SAM" id="MobiDB-lite"/>
    </source>
</evidence>
<dbReference type="GO" id="GO:0071973">
    <property type="term" value="P:bacterial-type flagellum-dependent cell motility"/>
    <property type="evidence" value="ECO:0007669"/>
    <property type="project" value="InterPro"/>
</dbReference>
<dbReference type="GO" id="GO:0009431">
    <property type="term" value="C:bacterial-type flagellum basal body, MS ring"/>
    <property type="evidence" value="ECO:0007669"/>
    <property type="project" value="InterPro"/>
</dbReference>
<gene>
    <name evidence="14" type="ORF">A2527_06100</name>
</gene>
<feature type="transmembrane region" description="Helical" evidence="11">
    <location>
        <begin position="29"/>
        <end position="48"/>
    </location>
</feature>
<reference evidence="14 15" key="1">
    <citation type="journal article" date="2016" name="Nat. Commun.">
        <title>Thousands of microbial genomes shed light on interconnected biogeochemical processes in an aquifer system.</title>
        <authorList>
            <person name="Anantharaman K."/>
            <person name="Brown C.T."/>
            <person name="Hug L.A."/>
            <person name="Sharon I."/>
            <person name="Castelle C.J."/>
            <person name="Probst A.J."/>
            <person name="Thomas B.C."/>
            <person name="Singh A."/>
            <person name="Wilkins M.J."/>
            <person name="Karaoz U."/>
            <person name="Brodie E.L."/>
            <person name="Williams K.H."/>
            <person name="Hubbard S.S."/>
            <person name="Banfield J.F."/>
        </authorList>
    </citation>
    <scope>NUCLEOTIDE SEQUENCE [LARGE SCALE GENOMIC DNA]</scope>
</reference>
<dbReference type="InterPro" id="IPR045851">
    <property type="entry name" value="AMP-bd_C_sf"/>
</dbReference>
<dbReference type="AlphaFoldDB" id="A0A1F6G9H7"/>
<evidence type="ECO:0000256" key="8">
    <source>
        <dbReference type="ARBA" id="ARBA00023143"/>
    </source>
</evidence>
<dbReference type="STRING" id="1817772.A2527_06100"/>
<keyword evidence="14" id="KW-0282">Flagellum</keyword>